<dbReference type="Gene3D" id="3.40.718.10">
    <property type="entry name" value="Isopropylmalate Dehydrogenase"/>
    <property type="match status" value="1"/>
</dbReference>
<evidence type="ECO:0000313" key="12">
    <source>
        <dbReference type="Proteomes" id="UP000754750"/>
    </source>
</evidence>
<comment type="pathway">
    <text evidence="10">Lipid metabolism; phospholipid metabolism.</text>
</comment>
<dbReference type="InterPro" id="IPR012281">
    <property type="entry name" value="Phospholipid_synth_PlsX-like"/>
</dbReference>
<dbReference type="RefSeq" id="WP_020073189.1">
    <property type="nucleotide sequence ID" value="NZ_JBKWRC010000001.1"/>
</dbReference>
<keyword evidence="4 10" id="KW-0808">Transferase</keyword>
<evidence type="ECO:0000256" key="6">
    <source>
        <dbReference type="ARBA" id="ARBA00023209"/>
    </source>
</evidence>
<dbReference type="GO" id="GO:0006633">
    <property type="term" value="P:fatty acid biosynthetic process"/>
    <property type="evidence" value="ECO:0007669"/>
    <property type="project" value="UniProtKB-UniRule"/>
</dbReference>
<dbReference type="GO" id="GO:0008654">
    <property type="term" value="P:phospholipid biosynthetic process"/>
    <property type="evidence" value="ECO:0007669"/>
    <property type="project" value="UniProtKB-KW"/>
</dbReference>
<dbReference type="EC" id="2.3.1.274" evidence="8 10"/>
<dbReference type="NCBIfam" id="TIGR00182">
    <property type="entry name" value="plsX"/>
    <property type="match status" value="1"/>
</dbReference>
<evidence type="ECO:0000256" key="4">
    <source>
        <dbReference type="ARBA" id="ARBA00022679"/>
    </source>
</evidence>
<keyword evidence="2 10" id="KW-0963">Cytoplasm</keyword>
<dbReference type="Proteomes" id="UP000754750">
    <property type="component" value="Unassembled WGS sequence"/>
</dbReference>
<dbReference type="GO" id="GO:0043811">
    <property type="term" value="F:phosphate:acyl-[acyl carrier protein] acyltransferase activity"/>
    <property type="evidence" value="ECO:0007669"/>
    <property type="project" value="UniProtKB-UniRule"/>
</dbReference>
<accession>A0A928KSA2</accession>
<dbReference type="AlphaFoldDB" id="A0A928KSA2"/>
<comment type="subunit">
    <text evidence="9 10">Homodimer. Probably interacts with PlsY.</text>
</comment>
<comment type="function">
    <text evidence="10">Catalyzes the reversible formation of acyl-phosphate (acyl-PO(4)) from acyl-[acyl-carrier-protein] (acyl-ACP). This enzyme utilizes acyl-ACP as fatty acyl donor, but not acyl-CoA.</text>
</comment>
<keyword evidence="5 10" id="KW-0443">Lipid metabolism</keyword>
<evidence type="ECO:0000313" key="11">
    <source>
        <dbReference type="EMBL" id="MBE6832001.1"/>
    </source>
</evidence>
<comment type="caution">
    <text evidence="11">The sequence shown here is derived from an EMBL/GenBank/DDBJ whole genome shotgun (WGS) entry which is preliminary data.</text>
</comment>
<evidence type="ECO:0000256" key="2">
    <source>
        <dbReference type="ARBA" id="ARBA00022490"/>
    </source>
</evidence>
<sequence>MKIIVDAFGGDNAPLEILKGCEAAVKSLDIDIILTGREEEIQKVAEENEISLERMEIVDTPQVLTMEDHAGAIMKEKNDSSMAEGLRLVAQGKGDAFVSAGNSGALVVGATMIVKRIKGIKRVAFAPMVPGSKGFFMLIDSGANVDCRPEMLLQFGIMGSIYLDKVIGVKKPRVALANVGTEDHKGGELQHAAFAMLRDSSLNFIGNIEARDISNDGADVVVADGFTGNIILKMYEGVVSMVMGKFKEVFTKNSKNKLATALLLGDMTALKKSMDYNEYGGAPVIGAAKPVFKVHGSAKARTVESALRLTKAYVEKNVTQEISRAVSEQE</sequence>
<dbReference type="PANTHER" id="PTHR30100:SF1">
    <property type="entry name" value="PHOSPHATE ACYLTRANSFERASE"/>
    <property type="match status" value="1"/>
</dbReference>
<keyword evidence="11" id="KW-0012">Acyltransferase</keyword>
<proteinExistence type="inferred from homology"/>
<dbReference type="EMBL" id="SVNY01000001">
    <property type="protein sequence ID" value="MBE6832001.1"/>
    <property type="molecule type" value="Genomic_DNA"/>
</dbReference>
<dbReference type="PANTHER" id="PTHR30100">
    <property type="entry name" value="FATTY ACID/PHOSPHOLIPID SYNTHESIS PROTEIN PLSX"/>
    <property type="match status" value="1"/>
</dbReference>
<reference evidence="11" key="1">
    <citation type="submission" date="2019-04" db="EMBL/GenBank/DDBJ databases">
        <title>Evolution of Biomass-Degrading Anaerobic Consortia Revealed by Metagenomics.</title>
        <authorList>
            <person name="Peng X."/>
        </authorList>
    </citation>
    <scope>NUCLEOTIDE SEQUENCE</scope>
    <source>
        <strain evidence="11">SIG551</strain>
    </source>
</reference>
<evidence type="ECO:0000256" key="3">
    <source>
        <dbReference type="ARBA" id="ARBA00022516"/>
    </source>
</evidence>
<dbReference type="PIRSF" id="PIRSF002465">
    <property type="entry name" value="Phsphlp_syn_PlsX"/>
    <property type="match status" value="1"/>
</dbReference>
<dbReference type="InterPro" id="IPR003664">
    <property type="entry name" value="FA_synthesis"/>
</dbReference>
<evidence type="ECO:0000256" key="1">
    <source>
        <dbReference type="ARBA" id="ARBA00001232"/>
    </source>
</evidence>
<evidence type="ECO:0000256" key="10">
    <source>
        <dbReference type="HAMAP-Rule" id="MF_00019"/>
    </source>
</evidence>
<comment type="similarity">
    <text evidence="10">Belongs to the PlsX family.</text>
</comment>
<evidence type="ECO:0000256" key="7">
    <source>
        <dbReference type="ARBA" id="ARBA00023264"/>
    </source>
</evidence>
<evidence type="ECO:0000256" key="9">
    <source>
        <dbReference type="ARBA" id="ARBA00046608"/>
    </source>
</evidence>
<evidence type="ECO:0000256" key="8">
    <source>
        <dbReference type="ARBA" id="ARBA00024069"/>
    </source>
</evidence>
<protein>
    <recommendedName>
        <fullName evidence="8 10">Phosphate acyltransferase</fullName>
        <ecNumber evidence="8 10">2.3.1.274</ecNumber>
    </recommendedName>
    <alternativeName>
        <fullName evidence="10">Acyl-ACP phosphotransacylase</fullName>
    </alternativeName>
    <alternativeName>
        <fullName evidence="10">Acyl-[acyl-carrier-protein]--phosphate acyltransferase</fullName>
    </alternativeName>
    <alternativeName>
        <fullName evidence="10">Phosphate-acyl-ACP acyltransferase</fullName>
    </alternativeName>
</protein>
<dbReference type="Pfam" id="PF02504">
    <property type="entry name" value="FA_synthesis"/>
    <property type="match status" value="1"/>
</dbReference>
<dbReference type="SUPFAM" id="SSF53659">
    <property type="entry name" value="Isocitrate/Isopropylmalate dehydrogenase-like"/>
    <property type="match status" value="1"/>
</dbReference>
<dbReference type="HAMAP" id="MF_00019">
    <property type="entry name" value="PlsX"/>
    <property type="match status" value="1"/>
</dbReference>
<comment type="subcellular location">
    <subcellularLocation>
        <location evidence="10">Cytoplasm</location>
    </subcellularLocation>
    <text evidence="10">Associated with the membrane possibly through PlsY.</text>
</comment>
<keyword evidence="3 10" id="KW-0444">Lipid biosynthesis</keyword>
<gene>
    <name evidence="10 11" type="primary">plsX</name>
    <name evidence="11" type="ORF">E7512_00180</name>
</gene>
<dbReference type="GO" id="GO:0005737">
    <property type="term" value="C:cytoplasm"/>
    <property type="evidence" value="ECO:0007669"/>
    <property type="project" value="UniProtKB-SubCell"/>
</dbReference>
<organism evidence="11 12">
    <name type="scientific">Faecalispora sporosphaeroides</name>
    <dbReference type="NCBI Taxonomy" id="1549"/>
    <lineage>
        <taxon>Bacteria</taxon>
        <taxon>Bacillati</taxon>
        <taxon>Bacillota</taxon>
        <taxon>Clostridia</taxon>
        <taxon>Eubacteriales</taxon>
        <taxon>Oscillospiraceae</taxon>
        <taxon>Faecalispora</taxon>
    </lineage>
</organism>
<keyword evidence="6 10" id="KW-0594">Phospholipid biosynthesis</keyword>
<comment type="catalytic activity">
    <reaction evidence="1 10">
        <text>a fatty acyl-[ACP] + phosphate = an acyl phosphate + holo-[ACP]</text>
        <dbReference type="Rhea" id="RHEA:42292"/>
        <dbReference type="Rhea" id="RHEA-COMP:9685"/>
        <dbReference type="Rhea" id="RHEA-COMP:14125"/>
        <dbReference type="ChEBI" id="CHEBI:43474"/>
        <dbReference type="ChEBI" id="CHEBI:59918"/>
        <dbReference type="ChEBI" id="CHEBI:64479"/>
        <dbReference type="ChEBI" id="CHEBI:138651"/>
        <dbReference type="EC" id="2.3.1.274"/>
    </reaction>
</comment>
<keyword evidence="7 10" id="KW-1208">Phospholipid metabolism</keyword>
<name>A0A928KSA2_9FIRM</name>
<evidence type="ECO:0000256" key="5">
    <source>
        <dbReference type="ARBA" id="ARBA00023098"/>
    </source>
</evidence>